<organism evidence="1">
    <name type="scientific">Brassica napus</name>
    <name type="common">Rape</name>
    <dbReference type="NCBI Taxonomy" id="3708"/>
    <lineage>
        <taxon>Eukaryota</taxon>
        <taxon>Viridiplantae</taxon>
        <taxon>Streptophyta</taxon>
        <taxon>Embryophyta</taxon>
        <taxon>Tracheophyta</taxon>
        <taxon>Spermatophyta</taxon>
        <taxon>Magnoliopsida</taxon>
        <taxon>eudicotyledons</taxon>
        <taxon>Gunneridae</taxon>
        <taxon>Pentapetalae</taxon>
        <taxon>rosids</taxon>
        <taxon>malvids</taxon>
        <taxon>Brassicales</taxon>
        <taxon>Brassicaceae</taxon>
        <taxon>Brassiceae</taxon>
        <taxon>Brassica</taxon>
    </lineage>
</organism>
<dbReference type="Proteomes" id="UP001295469">
    <property type="component" value="Chromosome C09"/>
</dbReference>
<gene>
    <name evidence="1" type="ORF">DARMORV10_C09P29210.1</name>
</gene>
<evidence type="ECO:0000313" key="1">
    <source>
        <dbReference type="EMBL" id="CAF1735502.1"/>
    </source>
</evidence>
<dbReference type="AlphaFoldDB" id="A0A816IX46"/>
<reference evidence="1" key="1">
    <citation type="submission" date="2021-01" db="EMBL/GenBank/DDBJ databases">
        <authorList>
            <consortium name="Genoscope - CEA"/>
            <person name="William W."/>
        </authorList>
    </citation>
    <scope>NUCLEOTIDE SEQUENCE</scope>
</reference>
<name>A0A816IX46_BRANA</name>
<dbReference type="EMBL" id="HG994373">
    <property type="protein sequence ID" value="CAF1735502.1"/>
    <property type="molecule type" value="Genomic_DNA"/>
</dbReference>
<accession>A0A816IX46</accession>
<sequence length="100" mass="11239">MDSQQGDLFMTTSQPDTMVEAYTFSKFNPQDDSDRWITGRLGFSSNSQADALAASMGNLSFEETGDDDGLDYDKNIDFTEHACCVKLARPSINVLKFRYF</sequence>
<protein>
    <submittedName>
        <fullName evidence="1">(rape) hypothetical protein</fullName>
    </submittedName>
</protein>
<proteinExistence type="predicted"/>